<dbReference type="AlphaFoldDB" id="A0A1J9R8I4"/>
<evidence type="ECO:0008006" key="4">
    <source>
        <dbReference type="Google" id="ProtNLM"/>
    </source>
</evidence>
<dbReference type="VEuPathDB" id="FungiDB:ACJ73_03829"/>
<feature type="region of interest" description="Disordered" evidence="1">
    <location>
        <begin position="1"/>
        <end position="32"/>
    </location>
</feature>
<evidence type="ECO:0000313" key="3">
    <source>
        <dbReference type="Proteomes" id="UP000242791"/>
    </source>
</evidence>
<name>A0A1J9R8I4_9EURO</name>
<protein>
    <recommendedName>
        <fullName evidence="4">Retrotransposon gag domain-containing protein</fullName>
    </recommendedName>
</protein>
<dbReference type="EMBL" id="LGTZ01000485">
    <property type="protein sequence ID" value="OJD24807.1"/>
    <property type="molecule type" value="Genomic_DNA"/>
</dbReference>
<feature type="region of interest" description="Disordered" evidence="1">
    <location>
        <begin position="711"/>
        <end position="743"/>
    </location>
</feature>
<feature type="compositionally biased region" description="Low complexity" evidence="1">
    <location>
        <begin position="216"/>
        <end position="230"/>
    </location>
</feature>
<sequence>MASTEHRQPPLPPAEADNMPAEATVSDSRGSYTQASAEKHAIVIAEIWKNDNDRYAVLKPYITYYDRLKAEGLLATISARCYREVSHALQAAPVDDWTAAFHQWLAAFRTEATKNGRERGTIAPTFDEFTREHNRNQPSPDQAVVLDTIDELEQLEAQLRERETRTTERIGSANEKPIWTTEKLDLTTNKLASASRKASWTTGKPGSANGRPTIKSASAAYSSSANTSTNGQPYSTSTPARCKTASSGLRRGAPLKRWMGRPPSRRSSARDPKARVRTRTSTETDTPVVLRYIEPSGSRRPPRDEPTIGGSTRARFRATPASIAPFRPARPKGDRPRGSRGHRAPQLLEPHAALHLRRGRQPNSEGAHDKRDFPAPPPPRVADDADRDRIRKEPTNSTRLPRSIYILSPRYPTELDDRPARLRPVDVMLFDPDEVDVAAFSSRLEFMAMQEGEDAVLRVFPLCLKGRALEWHNGLSPECKHEMAQALDITIDELRSEFQLSAGEAWEKAQALRFTFEKADELPQTAYITRKISLLRTASIEEPAMIKRLLWEGLESNLSLITPLIPAERLDDFRRRIRDNESAARRAWNDRKTQLAEYIRQSRRSDQTAERRPFRSTTRLADGNSPRSFTRAPSAPIQTPPAARDPAAREPAVAPQATAKNLPIRRMDGKAPAPVAGCYICGGPHYANKCPKRGESGNVRPANQIELDEADEDELLAPDSDPESDGESGTEGPASQPSDPSDDYTNIFNADIYAVATRDISKHEREYVSGLRYLPFTLLTVPIITPRGELSICITPGQAYRSSIPRLRDYSSLIARPLQCRRIDALQFDSSQRHISPARANIDLHRIQITLIETYVVRAKATRGAIRSGKDPPQPPRKKELDADANANIVNFDPDIPLPASYAELPDIRLDSATALWTDAEDGNPLQIPTASPPTESVHAQLHFPLLRLDDQITHLLRKLRRLAFYAISFVMLKLLGTC</sequence>
<evidence type="ECO:0000313" key="2">
    <source>
        <dbReference type="EMBL" id="OJD24807.1"/>
    </source>
</evidence>
<feature type="compositionally biased region" description="Basic and acidic residues" evidence="1">
    <location>
        <begin position="603"/>
        <end position="613"/>
    </location>
</feature>
<feature type="compositionally biased region" description="Acidic residues" evidence="1">
    <location>
        <begin position="711"/>
        <end position="728"/>
    </location>
</feature>
<feature type="compositionally biased region" description="Polar residues" evidence="1">
    <location>
        <begin position="231"/>
        <end position="247"/>
    </location>
</feature>
<feature type="compositionally biased region" description="Basic and acidic residues" evidence="1">
    <location>
        <begin position="381"/>
        <end position="394"/>
    </location>
</feature>
<feature type="region of interest" description="Disordered" evidence="1">
    <location>
        <begin position="599"/>
        <end position="666"/>
    </location>
</feature>
<gene>
    <name evidence="2" type="ORF">ACJ73_03829</name>
</gene>
<reference evidence="2 3" key="1">
    <citation type="submission" date="2015-08" db="EMBL/GenBank/DDBJ databases">
        <title>Emmonsia species relationships and genome sequence.</title>
        <authorList>
            <person name="Cuomo C.A."/>
            <person name="Schwartz I.S."/>
            <person name="Kenyon C."/>
            <person name="De Hoog G.S."/>
            <person name="Govender N.P."/>
            <person name="Botha A."/>
            <person name="Moreno L."/>
            <person name="De Vries M."/>
            <person name="Munoz J.F."/>
            <person name="Stielow J.B."/>
        </authorList>
    </citation>
    <scope>NUCLEOTIDE SEQUENCE [LARGE SCALE GENOMIC DNA]</scope>
    <source>
        <strain evidence="2 3">EI222</strain>
    </source>
</reference>
<accession>A0A1J9R8I4</accession>
<feature type="compositionally biased region" description="Low complexity" evidence="1">
    <location>
        <begin position="640"/>
        <end position="655"/>
    </location>
</feature>
<proteinExistence type="predicted"/>
<keyword evidence="3" id="KW-1185">Reference proteome</keyword>
<evidence type="ECO:0000256" key="1">
    <source>
        <dbReference type="SAM" id="MobiDB-lite"/>
    </source>
</evidence>
<comment type="caution">
    <text evidence="2">The sequence shown here is derived from an EMBL/GenBank/DDBJ whole genome shotgun (WGS) entry which is preliminary data.</text>
</comment>
<dbReference type="Proteomes" id="UP000242791">
    <property type="component" value="Unassembled WGS sequence"/>
</dbReference>
<feature type="compositionally biased region" description="Polar residues" evidence="1">
    <location>
        <begin position="192"/>
        <end position="204"/>
    </location>
</feature>
<dbReference type="OrthoDB" id="4188289at2759"/>
<organism evidence="2 3">
    <name type="scientific">Blastomyces percursus</name>
    <dbReference type="NCBI Taxonomy" id="1658174"/>
    <lineage>
        <taxon>Eukaryota</taxon>
        <taxon>Fungi</taxon>
        <taxon>Dikarya</taxon>
        <taxon>Ascomycota</taxon>
        <taxon>Pezizomycotina</taxon>
        <taxon>Eurotiomycetes</taxon>
        <taxon>Eurotiomycetidae</taxon>
        <taxon>Onygenales</taxon>
        <taxon>Ajellomycetaceae</taxon>
        <taxon>Blastomyces</taxon>
    </lineage>
</organism>
<feature type="region of interest" description="Disordered" evidence="1">
    <location>
        <begin position="192"/>
        <end position="397"/>
    </location>
</feature>
<feature type="compositionally biased region" description="Polar residues" evidence="1">
    <location>
        <begin position="733"/>
        <end position="743"/>
    </location>
</feature>